<reference evidence="6" key="1">
    <citation type="submission" date="2025-08" db="UniProtKB">
        <authorList>
            <consortium name="Ensembl"/>
        </authorList>
    </citation>
    <scope>IDENTIFICATION</scope>
</reference>
<keyword evidence="7" id="KW-1185">Reference proteome</keyword>
<dbReference type="Gene3D" id="1.25.40.10">
    <property type="entry name" value="Tetratricopeptide repeat domain"/>
    <property type="match status" value="3"/>
</dbReference>
<dbReference type="GO" id="GO:0046854">
    <property type="term" value="P:phosphatidylinositol phosphate biosynthetic process"/>
    <property type="evidence" value="ECO:0007669"/>
    <property type="project" value="TreeGrafter"/>
</dbReference>
<dbReference type="Proteomes" id="UP000694383">
    <property type="component" value="Unplaced"/>
</dbReference>
<dbReference type="GeneTree" id="ENSGT00940000158474"/>
<feature type="domain" description="Tetratricopeptide repeat protein 7 N-terminal" evidence="5">
    <location>
        <begin position="225"/>
        <end position="294"/>
    </location>
</feature>
<dbReference type="Pfam" id="PF19440">
    <property type="entry name" value="TTC7_N"/>
    <property type="match status" value="2"/>
</dbReference>
<dbReference type="PANTHER" id="PTHR23083">
    <property type="entry name" value="TETRATRICOPEPTIDE REPEAT PROTEIN, TPR"/>
    <property type="match status" value="1"/>
</dbReference>
<dbReference type="InterPro" id="IPR011990">
    <property type="entry name" value="TPR-like_helical_dom_sf"/>
</dbReference>
<organism evidence="6 7">
    <name type="scientific">Oryzias sinensis</name>
    <name type="common">Chinese medaka</name>
    <dbReference type="NCBI Taxonomy" id="183150"/>
    <lineage>
        <taxon>Eukaryota</taxon>
        <taxon>Metazoa</taxon>
        <taxon>Chordata</taxon>
        <taxon>Craniata</taxon>
        <taxon>Vertebrata</taxon>
        <taxon>Euteleostomi</taxon>
        <taxon>Actinopterygii</taxon>
        <taxon>Neopterygii</taxon>
        <taxon>Teleostei</taxon>
        <taxon>Neoteleostei</taxon>
        <taxon>Acanthomorphata</taxon>
        <taxon>Ovalentaria</taxon>
        <taxon>Atherinomorphae</taxon>
        <taxon>Beloniformes</taxon>
        <taxon>Adrianichthyidae</taxon>
        <taxon>Oryziinae</taxon>
        <taxon>Oryzias</taxon>
    </lineage>
</organism>
<evidence type="ECO:0000259" key="5">
    <source>
        <dbReference type="Pfam" id="PF19440"/>
    </source>
</evidence>
<name>A0A8C7XWG7_9TELE</name>
<dbReference type="InterPro" id="IPR013105">
    <property type="entry name" value="TPR_2"/>
</dbReference>
<evidence type="ECO:0000313" key="7">
    <source>
        <dbReference type="Proteomes" id="UP000694383"/>
    </source>
</evidence>
<dbReference type="InterPro" id="IPR051722">
    <property type="entry name" value="Endocytosis_PI4K-reg_protein"/>
</dbReference>
<dbReference type="Ensembl" id="ENSOSIT00000018946.1">
    <property type="protein sequence ID" value="ENSOSIP00000017939.1"/>
    <property type="gene ID" value="ENSOSIG00000007879.1"/>
</dbReference>
<evidence type="ECO:0000256" key="2">
    <source>
        <dbReference type="ARBA" id="ARBA00022803"/>
    </source>
</evidence>
<protein>
    <submittedName>
        <fullName evidence="6">Tetratricopeptide repeat domain 7B</fullName>
    </submittedName>
</protein>
<reference evidence="6" key="2">
    <citation type="submission" date="2025-09" db="UniProtKB">
        <authorList>
            <consortium name="Ensembl"/>
        </authorList>
    </citation>
    <scope>IDENTIFICATION</scope>
</reference>
<feature type="region of interest" description="Disordered" evidence="4">
    <location>
        <begin position="157"/>
        <end position="177"/>
    </location>
</feature>
<feature type="repeat" description="TPR" evidence="3">
    <location>
        <begin position="685"/>
        <end position="718"/>
    </location>
</feature>
<dbReference type="Pfam" id="PF13181">
    <property type="entry name" value="TPR_8"/>
    <property type="match status" value="2"/>
</dbReference>
<sequence>MTTRKSGSRLETEIERCRSEGQWDKIPELVRQLSAKLISNGRKRAGSPSIYDLGELLLGECKLQAYLKENPIKQGSSPRGPRLKLVEVRKHLTAALDRGNLKPDYLQEASLLMAKLCYVEAEFREALGHYGRVNLDEMQLAGAPVYRLSMIVPAGSPSLSNKNSGSPSSSRSTTDREQEIITCYEKSGDIALLYLQEAEKVCVFLIKSFVLKGFLHLTAFLCLFSLFCPQENTEEALLLLLISESMANRDAVLSRIPEHNNDRIISLQSASVVYDLLTIALGRRGQYEMLSECLERAMKFAFEEFHLWYQLALSLMAAGKSARAVKVLKECIRLKPDDPTIPLLAVKLCIGPLHWLDEGEMFAKMVIDMGEKAAEFRAKGYMAIGLVYSLKATDASLRSSQEEYQRKALGAFQRAQSLSPTDHLAAFYLALQLAVSRQIPEALGYVRQALQLQGDDVHSLHLLALLLSAQKHYHDALNIIEMALSEYPENFNLLYTKVKLEAMCRGPEEALLTCKHMLQIWKSFYNLTNPSDSGRGSSLLDRAIADRRQLNAMTLPDFSDPETGRQQKFYPHVSELNMVALSPSVCSQTAEVYIGMSKPAEAAACTQEAANLFPTSHNVLYMRGQIAELKGNIEEAKRWYEEALSINPTHVKTMQRLGLILHQLQRYSLSEKVLRDAVQVNSTAHDVWNSLGEVLQAQGNAAAATECFLTALELEASSPILPFTIIPRAL</sequence>
<dbReference type="SUPFAM" id="SSF48452">
    <property type="entry name" value="TPR-like"/>
    <property type="match status" value="2"/>
</dbReference>
<evidence type="ECO:0000256" key="1">
    <source>
        <dbReference type="ARBA" id="ARBA00022737"/>
    </source>
</evidence>
<dbReference type="PROSITE" id="PS50005">
    <property type="entry name" value="TPR"/>
    <property type="match status" value="3"/>
</dbReference>
<feature type="compositionally biased region" description="Low complexity" evidence="4">
    <location>
        <begin position="157"/>
        <end position="172"/>
    </location>
</feature>
<dbReference type="GO" id="GO:0072659">
    <property type="term" value="P:protein localization to plasma membrane"/>
    <property type="evidence" value="ECO:0007669"/>
    <property type="project" value="TreeGrafter"/>
</dbReference>
<evidence type="ECO:0000256" key="3">
    <source>
        <dbReference type="PROSITE-ProRule" id="PRU00339"/>
    </source>
</evidence>
<evidence type="ECO:0000313" key="6">
    <source>
        <dbReference type="Ensembl" id="ENSOSIP00000017939.1"/>
    </source>
</evidence>
<dbReference type="Pfam" id="PF07719">
    <property type="entry name" value="TPR_2"/>
    <property type="match status" value="1"/>
</dbReference>
<dbReference type="PANTHER" id="PTHR23083:SF365">
    <property type="entry name" value="TETRATRICOPEPTIDE REPEAT PROTEIN 7B"/>
    <property type="match status" value="1"/>
</dbReference>
<dbReference type="InterPro" id="IPR019734">
    <property type="entry name" value="TPR_rpt"/>
</dbReference>
<feature type="repeat" description="TPR" evidence="3">
    <location>
        <begin position="617"/>
        <end position="650"/>
    </location>
</feature>
<feature type="domain" description="Tetratricopeptide repeat protein 7 N-terminal" evidence="5">
    <location>
        <begin position="2"/>
        <end position="201"/>
    </location>
</feature>
<dbReference type="AlphaFoldDB" id="A0A8C7XWG7"/>
<accession>A0A8C7XWG7</accession>
<evidence type="ECO:0000256" key="4">
    <source>
        <dbReference type="SAM" id="MobiDB-lite"/>
    </source>
</evidence>
<keyword evidence="1" id="KW-0677">Repeat</keyword>
<keyword evidence="2 3" id="KW-0802">TPR repeat</keyword>
<dbReference type="SMART" id="SM00028">
    <property type="entry name" value="TPR"/>
    <property type="match status" value="7"/>
</dbReference>
<dbReference type="InterPro" id="IPR045819">
    <property type="entry name" value="TTC7_N"/>
</dbReference>
<feature type="repeat" description="TPR" evidence="3">
    <location>
        <begin position="305"/>
        <end position="338"/>
    </location>
</feature>
<dbReference type="FunFam" id="1.25.40.10:FF:000035">
    <property type="entry name" value="Tetratricopeptide repeat domain 7B"/>
    <property type="match status" value="1"/>
</dbReference>
<proteinExistence type="predicted"/>
<dbReference type="GO" id="GO:0005886">
    <property type="term" value="C:plasma membrane"/>
    <property type="evidence" value="ECO:0007669"/>
    <property type="project" value="TreeGrafter"/>
</dbReference>